<proteinExistence type="predicted"/>
<dbReference type="SMART" id="SM00342">
    <property type="entry name" value="HTH_ARAC"/>
    <property type="match status" value="1"/>
</dbReference>
<dbReference type="PROSITE" id="PS00041">
    <property type="entry name" value="HTH_ARAC_FAMILY_1"/>
    <property type="match status" value="1"/>
</dbReference>
<organism evidence="5 6">
    <name type="scientific">Paenibacillus xylanilyticus</name>
    <dbReference type="NCBI Taxonomy" id="248903"/>
    <lineage>
        <taxon>Bacteria</taxon>
        <taxon>Bacillati</taxon>
        <taxon>Bacillota</taxon>
        <taxon>Bacilli</taxon>
        <taxon>Bacillales</taxon>
        <taxon>Paenibacillaceae</taxon>
        <taxon>Paenibacillus</taxon>
    </lineage>
</organism>
<dbReference type="InterPro" id="IPR009057">
    <property type="entry name" value="Homeodomain-like_sf"/>
</dbReference>
<keyword evidence="1" id="KW-0805">Transcription regulation</keyword>
<dbReference type="InterPro" id="IPR020449">
    <property type="entry name" value="Tscrpt_reg_AraC-type_HTH"/>
</dbReference>
<dbReference type="Gene3D" id="3.40.50.2300">
    <property type="match status" value="1"/>
</dbReference>
<keyword evidence="2" id="KW-0238">DNA-binding</keyword>
<evidence type="ECO:0000256" key="3">
    <source>
        <dbReference type="ARBA" id="ARBA00023163"/>
    </source>
</evidence>
<feature type="domain" description="HTH araC/xylS-type" evidence="4">
    <location>
        <begin position="152"/>
        <end position="250"/>
    </location>
</feature>
<dbReference type="PANTHER" id="PTHR43280">
    <property type="entry name" value="ARAC-FAMILY TRANSCRIPTIONAL REGULATOR"/>
    <property type="match status" value="1"/>
</dbReference>
<dbReference type="InterPro" id="IPR018060">
    <property type="entry name" value="HTH_AraC"/>
</dbReference>
<evidence type="ECO:0000256" key="2">
    <source>
        <dbReference type="ARBA" id="ARBA00023125"/>
    </source>
</evidence>
<dbReference type="PROSITE" id="PS01124">
    <property type="entry name" value="HTH_ARAC_FAMILY_2"/>
    <property type="match status" value="1"/>
</dbReference>
<reference evidence="5 6" key="1">
    <citation type="submission" date="2020-05" db="EMBL/GenBank/DDBJ databases">
        <title>Genome Sequencing of Type Strains.</title>
        <authorList>
            <person name="Lemaire J.F."/>
            <person name="Inderbitzin P."/>
            <person name="Gregorio O.A."/>
            <person name="Collins S.B."/>
            <person name="Wespe N."/>
            <person name="Knight-Connoni V."/>
        </authorList>
    </citation>
    <scope>NUCLEOTIDE SEQUENCE [LARGE SCALE GENOMIC DNA]</scope>
    <source>
        <strain evidence="5 6">LMG 21957</strain>
    </source>
</reference>
<dbReference type="InterPro" id="IPR018062">
    <property type="entry name" value="HTH_AraC-typ_CS"/>
</dbReference>
<dbReference type="Pfam" id="PF12833">
    <property type="entry name" value="HTH_18"/>
    <property type="match status" value="1"/>
</dbReference>
<evidence type="ECO:0000259" key="4">
    <source>
        <dbReference type="PROSITE" id="PS01124"/>
    </source>
</evidence>
<accession>A0A7Y6C381</accession>
<dbReference type="PRINTS" id="PR00032">
    <property type="entry name" value="HTHARAC"/>
</dbReference>
<dbReference type="GO" id="GO:0043565">
    <property type="term" value="F:sequence-specific DNA binding"/>
    <property type="evidence" value="ECO:0007669"/>
    <property type="project" value="InterPro"/>
</dbReference>
<dbReference type="PANTHER" id="PTHR43280:SF2">
    <property type="entry name" value="HTH-TYPE TRANSCRIPTIONAL REGULATOR EXSA"/>
    <property type="match status" value="1"/>
</dbReference>
<dbReference type="InterPro" id="IPR011006">
    <property type="entry name" value="CheY-like_superfamily"/>
</dbReference>
<dbReference type="Gene3D" id="1.10.10.60">
    <property type="entry name" value="Homeodomain-like"/>
    <property type="match status" value="2"/>
</dbReference>
<comment type="caution">
    <text evidence="5">The sequence shown here is derived from an EMBL/GenBank/DDBJ whole genome shotgun (WGS) entry which is preliminary data.</text>
</comment>
<dbReference type="Proteomes" id="UP000526125">
    <property type="component" value="Unassembled WGS sequence"/>
</dbReference>
<protein>
    <submittedName>
        <fullName evidence="5">Helix-turn-helix domain-containing protein</fullName>
    </submittedName>
</protein>
<dbReference type="SUPFAM" id="SSF52172">
    <property type="entry name" value="CheY-like"/>
    <property type="match status" value="1"/>
</dbReference>
<sequence length="255" mass="29267">MHNILLVDFSRCVFGEMQKLLHRSKSEYTIGKRVVSAQCALSALSEREFTVVLISTGGCTAAGLWVCHHIRKRSQIPILIMGGNDHFQLVRKALAYQVSDYLPGRFNGSSLLHSLNRLQSRLEPDRPKRNLPSFRSLIQLEGQQVHSTQVIKIIKAYVLDHLNGDITLKKIADMVHFNCAYLGQKFKMEENMSFNDYLLQQRMERAKFLLKSTDLRIYEIAAEVGYTDTDWFYKKFRATTGVSPNAYRKQKAFTA</sequence>
<dbReference type="RefSeq" id="WP_175398902.1">
    <property type="nucleotide sequence ID" value="NZ_JABMCB010000202.1"/>
</dbReference>
<dbReference type="EMBL" id="JABMCB010000202">
    <property type="protein sequence ID" value="NUU79336.1"/>
    <property type="molecule type" value="Genomic_DNA"/>
</dbReference>
<keyword evidence="3" id="KW-0804">Transcription</keyword>
<dbReference type="AlphaFoldDB" id="A0A7Y6C381"/>
<keyword evidence="6" id="KW-1185">Reference proteome</keyword>
<evidence type="ECO:0000313" key="5">
    <source>
        <dbReference type="EMBL" id="NUU79336.1"/>
    </source>
</evidence>
<dbReference type="GO" id="GO:0003700">
    <property type="term" value="F:DNA-binding transcription factor activity"/>
    <property type="evidence" value="ECO:0007669"/>
    <property type="project" value="InterPro"/>
</dbReference>
<evidence type="ECO:0000256" key="1">
    <source>
        <dbReference type="ARBA" id="ARBA00023015"/>
    </source>
</evidence>
<dbReference type="SUPFAM" id="SSF46689">
    <property type="entry name" value="Homeodomain-like"/>
    <property type="match status" value="2"/>
</dbReference>
<name>A0A7Y6C381_9BACL</name>
<gene>
    <name evidence="5" type="ORF">HP552_29475</name>
</gene>
<evidence type="ECO:0000313" key="6">
    <source>
        <dbReference type="Proteomes" id="UP000526125"/>
    </source>
</evidence>